<evidence type="ECO:0000313" key="1">
    <source>
        <dbReference type="EMBL" id="KAH6585945.1"/>
    </source>
</evidence>
<name>A0ABQ8ESS4_9FUNG</name>
<dbReference type="EMBL" id="JAFCIX010000577">
    <property type="protein sequence ID" value="KAH6585945.1"/>
    <property type="molecule type" value="Genomic_DNA"/>
</dbReference>
<sequence length="247" mass="27698">MHTVVSHLTPTGSTKELLDTMGKPKQVAVAKSQSLEDVYLPKAIAKLHLASSPPVSKRVLQTAGSKYTYALDAQQYDSSEKTNQLAEELHCIEPKARILFKQELCFEIEDSLDNHVEDLRRISLEKTRNAAHASLEDVSKAYHKHLEKVIQLSKAVDTKDTSDALLLTNSSAHGLQLPTCPRLDRYESMIDARFDAVIERRSSFNSMMDLSPTPSQDDIDLKQSLNHLKLKEAFGERDQTSSITRHS</sequence>
<evidence type="ECO:0000313" key="2">
    <source>
        <dbReference type="Proteomes" id="UP001648503"/>
    </source>
</evidence>
<accession>A0ABQ8ESS4</accession>
<keyword evidence="2" id="KW-1185">Reference proteome</keyword>
<reference evidence="1 2" key="1">
    <citation type="submission" date="2021-02" db="EMBL/GenBank/DDBJ databases">
        <title>Variation within the Batrachochytrium salamandrivorans European outbreak.</title>
        <authorList>
            <person name="Kelly M."/>
            <person name="Pasmans F."/>
            <person name="Shea T.P."/>
            <person name="Munoz J.F."/>
            <person name="Carranza S."/>
            <person name="Cuomo C.A."/>
            <person name="Martel A."/>
        </authorList>
    </citation>
    <scope>NUCLEOTIDE SEQUENCE [LARGE SCALE GENOMIC DNA]</scope>
    <source>
        <strain evidence="1 2">AMFP18/2</strain>
    </source>
</reference>
<comment type="caution">
    <text evidence="1">The sequence shown here is derived from an EMBL/GenBank/DDBJ whole genome shotgun (WGS) entry which is preliminary data.</text>
</comment>
<proteinExistence type="predicted"/>
<protein>
    <submittedName>
        <fullName evidence="1">Uncharacterized protein</fullName>
    </submittedName>
</protein>
<dbReference type="Proteomes" id="UP001648503">
    <property type="component" value="Unassembled WGS sequence"/>
</dbReference>
<gene>
    <name evidence="1" type="ORF">BASA50_000888</name>
</gene>
<organism evidence="1 2">
    <name type="scientific">Batrachochytrium salamandrivorans</name>
    <dbReference type="NCBI Taxonomy" id="1357716"/>
    <lineage>
        <taxon>Eukaryota</taxon>
        <taxon>Fungi</taxon>
        <taxon>Fungi incertae sedis</taxon>
        <taxon>Chytridiomycota</taxon>
        <taxon>Chytridiomycota incertae sedis</taxon>
        <taxon>Chytridiomycetes</taxon>
        <taxon>Rhizophydiales</taxon>
        <taxon>Rhizophydiales incertae sedis</taxon>
        <taxon>Batrachochytrium</taxon>
    </lineage>
</organism>